<evidence type="ECO:0000313" key="1">
    <source>
        <dbReference type="EMBL" id="BAU54906.1"/>
    </source>
</evidence>
<sequence>MMIFANVTSSSLSVKKIRAQAVLHEALLDAEKSISPTSQSLNVDDFRIEQEVKPYNQMSQLYDIHLTAYDGNQQKVTELEKVILISHE</sequence>
<accession>A0A0X8X396</accession>
<keyword evidence="2" id="KW-1185">Reference proteome</keyword>
<gene>
    <name evidence="1" type="ORF">MgSA37_03085</name>
</gene>
<organism evidence="1 2">
    <name type="scientific">Mucilaginibacter gotjawali</name>
    <dbReference type="NCBI Taxonomy" id="1550579"/>
    <lineage>
        <taxon>Bacteria</taxon>
        <taxon>Pseudomonadati</taxon>
        <taxon>Bacteroidota</taxon>
        <taxon>Sphingobacteriia</taxon>
        <taxon>Sphingobacteriales</taxon>
        <taxon>Sphingobacteriaceae</taxon>
        <taxon>Mucilaginibacter</taxon>
    </lineage>
</organism>
<dbReference type="AlphaFoldDB" id="A0A0X8X396"/>
<evidence type="ECO:0000313" key="2">
    <source>
        <dbReference type="Proteomes" id="UP000218263"/>
    </source>
</evidence>
<dbReference type="RefSeq" id="WP_157750581.1">
    <property type="nucleotide sequence ID" value="NZ_AP017313.1"/>
</dbReference>
<proteinExistence type="predicted"/>
<reference evidence="1 2" key="1">
    <citation type="submission" date="2015-12" db="EMBL/GenBank/DDBJ databases">
        <title>Genome sequence of Mucilaginibacter gotjawali.</title>
        <authorList>
            <person name="Lee J.S."/>
            <person name="Lee K.C."/>
            <person name="Kim K.K."/>
            <person name="Lee B.W."/>
        </authorList>
    </citation>
    <scope>NUCLEOTIDE SEQUENCE [LARGE SCALE GENOMIC DNA]</scope>
    <source>
        <strain evidence="1 2">SA3-7</strain>
    </source>
</reference>
<dbReference type="OrthoDB" id="798811at2"/>
<name>A0A0X8X396_9SPHI</name>
<dbReference type="KEGG" id="mgot:MgSA37_03085"/>
<dbReference type="EMBL" id="AP017313">
    <property type="protein sequence ID" value="BAU54906.1"/>
    <property type="molecule type" value="Genomic_DNA"/>
</dbReference>
<protein>
    <submittedName>
        <fullName evidence="1">Uncharacterized protein</fullName>
    </submittedName>
</protein>
<dbReference type="Proteomes" id="UP000218263">
    <property type="component" value="Chromosome"/>
</dbReference>